<evidence type="ECO:0000313" key="2">
    <source>
        <dbReference type="EMBL" id="MBT1702946.1"/>
    </source>
</evidence>
<name>A0ABS5VSG4_9BACT</name>
<protein>
    <submittedName>
        <fullName evidence="2">DUF935 family protein</fullName>
    </submittedName>
</protein>
<evidence type="ECO:0000313" key="3">
    <source>
        <dbReference type="Proteomes" id="UP000772618"/>
    </source>
</evidence>
<comment type="caution">
    <text evidence="2">The sequence shown here is derived from an EMBL/GenBank/DDBJ whole genome shotgun (WGS) entry which is preliminary data.</text>
</comment>
<reference evidence="2 3" key="1">
    <citation type="submission" date="2021-05" db="EMBL/GenBank/DDBJ databases">
        <title>A Polyphasic approach of four new species of the genus Ohtaekwangia: Ohtaekwangia histidinii sp. nov., Ohtaekwangia cretensis sp. nov., Ohtaekwangia indiensis sp. nov., Ohtaekwangia reichenbachii sp. nov. from diverse environment.</title>
        <authorList>
            <person name="Octaviana S."/>
        </authorList>
    </citation>
    <scope>NUCLEOTIDE SEQUENCE [LARGE SCALE GENOMIC DNA]</scope>
    <source>
        <strain evidence="2 3">PWU20</strain>
    </source>
</reference>
<organism evidence="2 3">
    <name type="scientific">Chryseosolibacter indicus</name>
    <dbReference type="NCBI Taxonomy" id="2782351"/>
    <lineage>
        <taxon>Bacteria</taxon>
        <taxon>Pseudomonadati</taxon>
        <taxon>Bacteroidota</taxon>
        <taxon>Cytophagia</taxon>
        <taxon>Cytophagales</taxon>
        <taxon>Chryseotaleaceae</taxon>
        <taxon>Chryseosolibacter</taxon>
    </lineage>
</organism>
<evidence type="ECO:0000256" key="1">
    <source>
        <dbReference type="SAM" id="MobiDB-lite"/>
    </source>
</evidence>
<dbReference type="EMBL" id="JAHESD010000010">
    <property type="protein sequence ID" value="MBT1702946.1"/>
    <property type="molecule type" value="Genomic_DNA"/>
</dbReference>
<feature type="region of interest" description="Disordered" evidence="1">
    <location>
        <begin position="396"/>
        <end position="432"/>
    </location>
</feature>
<gene>
    <name evidence="2" type="ORF">KK060_06625</name>
</gene>
<dbReference type="InterPro" id="IPR009279">
    <property type="entry name" value="Portal_Mu"/>
</dbReference>
<sequence length="453" mass="51484">MAKRQTKKGAVTKTVEPTPTNLIVQELNVMSADRSRKDIGDIKQSLISAESIHYPNRTRLYDMYEDVVLDGQVTGVIEKRYEAILNKNLYFEDASGKRVEAMDDVIESAAFRDVIKKIMEAQAWGLSGMEFIPGEELRFKEIPRKHIKPETKIIAYEQNDNAVGISYEGVSNLWVVGNEKDLGYLLKCSFYAVYKRGTLGDYAQYIEIFGQPVRIIYYDAYDTKTRSELRKVLDESGASLTMMIPKQAQFEMKDGKSTNANGDLQLKFLNYLDEEIAIIVLGNTETTRSSSSSGYAQSKEHSNQQVQKTKSDLKYVKSLLNSKQFLAILKSYGLPVEGGKFKFEKEINAAEVKTKAETVEIVVRANPNLPIDDDWFYKTFDIEKPKNYDELKAKKEAERQAALNPPAPDQDEPQQKRDPAKGQPPKAKSQLRQKLNAWDNLLAYIADFFDQAR</sequence>
<dbReference type="RefSeq" id="WP_254152916.1">
    <property type="nucleotide sequence ID" value="NZ_JAHESD010000010.1"/>
</dbReference>
<feature type="region of interest" description="Disordered" evidence="1">
    <location>
        <begin position="288"/>
        <end position="309"/>
    </location>
</feature>
<keyword evidence="3" id="KW-1185">Reference proteome</keyword>
<dbReference type="Pfam" id="PF06074">
    <property type="entry name" value="Portal_Mu"/>
    <property type="match status" value="1"/>
</dbReference>
<proteinExistence type="predicted"/>
<dbReference type="Proteomes" id="UP000772618">
    <property type="component" value="Unassembled WGS sequence"/>
</dbReference>
<accession>A0ABS5VSG4</accession>